<name>A0ACB6SBC0_9PLEO</name>
<dbReference type="Proteomes" id="UP000799754">
    <property type="component" value="Unassembled WGS sequence"/>
</dbReference>
<organism evidence="1 2">
    <name type="scientific">Macroventuria anomochaeta</name>
    <dbReference type="NCBI Taxonomy" id="301207"/>
    <lineage>
        <taxon>Eukaryota</taxon>
        <taxon>Fungi</taxon>
        <taxon>Dikarya</taxon>
        <taxon>Ascomycota</taxon>
        <taxon>Pezizomycotina</taxon>
        <taxon>Dothideomycetes</taxon>
        <taxon>Pleosporomycetidae</taxon>
        <taxon>Pleosporales</taxon>
        <taxon>Pleosporineae</taxon>
        <taxon>Didymellaceae</taxon>
        <taxon>Macroventuria</taxon>
    </lineage>
</organism>
<proteinExistence type="predicted"/>
<comment type="caution">
    <text evidence="1">The sequence shown here is derived from an EMBL/GenBank/DDBJ whole genome shotgun (WGS) entry which is preliminary data.</text>
</comment>
<accession>A0ACB6SBC0</accession>
<evidence type="ECO:0000313" key="1">
    <source>
        <dbReference type="EMBL" id="KAF2631354.1"/>
    </source>
</evidence>
<protein>
    <submittedName>
        <fullName evidence="1">Uncharacterized protein</fullName>
    </submittedName>
</protein>
<sequence>MQPFKLTTSNNGTVAGAHSIPSSSSLSVKYRPLIIGLHGGCYDHQYFDSLPDYSASPASAAFGIPFVAIDRPSYGGTSSILPISVGSDFTTESATSLHQHILPKLWDTFGVPNECTCIVLLCHSLGVMPGVATAALHAQDKTARYPLGGLIASGMGDVQSASAKAATPSYPKLDDGHALCPLELKDAVMFKPGTYAPEMLTQSARLNAVVPVPEIEEFATKWLPVWKERWAPAVRVPVMYALVEGDPFFVATEGEVERCVRAFSGSVRAEGSLIRGAPHCVELSYWAQGWYARCFGFAMECGASFGDVGRRNVR</sequence>
<reference evidence="1" key="1">
    <citation type="journal article" date="2020" name="Stud. Mycol.">
        <title>101 Dothideomycetes genomes: a test case for predicting lifestyles and emergence of pathogens.</title>
        <authorList>
            <person name="Haridas S."/>
            <person name="Albert R."/>
            <person name="Binder M."/>
            <person name="Bloem J."/>
            <person name="Labutti K."/>
            <person name="Salamov A."/>
            <person name="Andreopoulos B."/>
            <person name="Baker S."/>
            <person name="Barry K."/>
            <person name="Bills G."/>
            <person name="Bluhm B."/>
            <person name="Cannon C."/>
            <person name="Castanera R."/>
            <person name="Culley D."/>
            <person name="Daum C."/>
            <person name="Ezra D."/>
            <person name="Gonzalez J."/>
            <person name="Henrissat B."/>
            <person name="Kuo A."/>
            <person name="Liang C."/>
            <person name="Lipzen A."/>
            <person name="Lutzoni F."/>
            <person name="Magnuson J."/>
            <person name="Mondo S."/>
            <person name="Nolan M."/>
            <person name="Ohm R."/>
            <person name="Pangilinan J."/>
            <person name="Park H.-J."/>
            <person name="Ramirez L."/>
            <person name="Alfaro M."/>
            <person name="Sun H."/>
            <person name="Tritt A."/>
            <person name="Yoshinaga Y."/>
            <person name="Zwiers L.-H."/>
            <person name="Turgeon B."/>
            <person name="Goodwin S."/>
            <person name="Spatafora J."/>
            <person name="Crous P."/>
            <person name="Grigoriev I."/>
        </authorList>
    </citation>
    <scope>NUCLEOTIDE SEQUENCE</scope>
    <source>
        <strain evidence="1">CBS 525.71</strain>
    </source>
</reference>
<dbReference type="EMBL" id="MU006704">
    <property type="protein sequence ID" value="KAF2631354.1"/>
    <property type="molecule type" value="Genomic_DNA"/>
</dbReference>
<gene>
    <name evidence="1" type="ORF">BU25DRAFT_332436</name>
</gene>
<keyword evidence="2" id="KW-1185">Reference proteome</keyword>
<evidence type="ECO:0000313" key="2">
    <source>
        <dbReference type="Proteomes" id="UP000799754"/>
    </source>
</evidence>